<keyword evidence="3 6" id="KW-0472">Membrane</keyword>
<keyword evidence="2" id="KW-0732">Signal</keyword>
<keyword evidence="9" id="KW-1185">Reference proteome</keyword>
<evidence type="ECO:0000256" key="4">
    <source>
        <dbReference type="ARBA" id="ARBA00023139"/>
    </source>
</evidence>
<dbReference type="InterPro" id="IPR008874">
    <property type="entry name" value="TraT_complement-R"/>
</dbReference>
<accession>A0A366CZU3</accession>
<dbReference type="Proteomes" id="UP000252086">
    <property type="component" value="Unassembled WGS sequence"/>
</dbReference>
<dbReference type="PIRSF" id="PIRSF002859">
    <property type="entry name" value="Lipo_traT"/>
    <property type="match status" value="1"/>
</dbReference>
<evidence type="ECO:0000256" key="6">
    <source>
        <dbReference type="PIRNR" id="PIRNR002859"/>
    </source>
</evidence>
<evidence type="ECO:0000256" key="7">
    <source>
        <dbReference type="SAM" id="MobiDB-lite"/>
    </source>
</evidence>
<feature type="region of interest" description="Disordered" evidence="7">
    <location>
        <begin position="181"/>
        <end position="206"/>
    </location>
</feature>
<dbReference type="OrthoDB" id="9791439at2"/>
<evidence type="ECO:0000313" key="9">
    <source>
        <dbReference type="Proteomes" id="UP000252086"/>
    </source>
</evidence>
<evidence type="ECO:0000256" key="3">
    <source>
        <dbReference type="ARBA" id="ARBA00023136"/>
    </source>
</evidence>
<keyword evidence="6" id="KW-0998">Cell outer membrane</keyword>
<gene>
    <name evidence="8" type="ORF">DFP76_1052</name>
</gene>
<name>A0A366CZU3_9GAMM</name>
<organism evidence="8 9">
    <name type="scientific">Marinomonas aquiplantarum</name>
    <dbReference type="NCBI Taxonomy" id="491951"/>
    <lineage>
        <taxon>Bacteria</taxon>
        <taxon>Pseudomonadati</taxon>
        <taxon>Pseudomonadota</taxon>
        <taxon>Gammaproteobacteria</taxon>
        <taxon>Oceanospirillales</taxon>
        <taxon>Oceanospirillaceae</taxon>
        <taxon>Marinomonas</taxon>
    </lineage>
</organism>
<protein>
    <submittedName>
        <fullName evidence="8">TraT complement resistance protein</fullName>
    </submittedName>
</protein>
<evidence type="ECO:0000256" key="5">
    <source>
        <dbReference type="ARBA" id="ARBA00023288"/>
    </source>
</evidence>
<dbReference type="PROSITE" id="PS51257">
    <property type="entry name" value="PROKAR_LIPOPROTEIN"/>
    <property type="match status" value="1"/>
</dbReference>
<dbReference type="EMBL" id="QNRF01000005">
    <property type="protein sequence ID" value="RBO82538.1"/>
    <property type="molecule type" value="Genomic_DNA"/>
</dbReference>
<evidence type="ECO:0000256" key="1">
    <source>
        <dbReference type="ARBA" id="ARBA00004459"/>
    </source>
</evidence>
<proteinExistence type="predicted"/>
<evidence type="ECO:0000256" key="2">
    <source>
        <dbReference type="ARBA" id="ARBA00022729"/>
    </source>
</evidence>
<feature type="compositionally biased region" description="Polar residues" evidence="7">
    <location>
        <begin position="185"/>
        <end position="206"/>
    </location>
</feature>
<comment type="caution">
    <text evidence="8">The sequence shown here is derived from an EMBL/GenBank/DDBJ whole genome shotgun (WGS) entry which is preliminary data.</text>
</comment>
<dbReference type="Pfam" id="PF05818">
    <property type="entry name" value="TraT"/>
    <property type="match status" value="1"/>
</dbReference>
<keyword evidence="5" id="KW-0449">Lipoprotein</keyword>
<dbReference type="AlphaFoldDB" id="A0A366CZU3"/>
<dbReference type="RefSeq" id="WP_113874512.1">
    <property type="nucleotide sequence ID" value="NZ_QNRF01000005.1"/>
</dbReference>
<evidence type="ECO:0000313" key="8">
    <source>
        <dbReference type="EMBL" id="RBO82538.1"/>
    </source>
</evidence>
<keyword evidence="4" id="KW-0564">Palmitate</keyword>
<sequence length="256" mass="27610">MKNIFKSAIIITTLFMFGCSSMNTALKKRELDVESRLSYAVVLDPLAPEERIVYTRVRDVSGNKMRKVMQTTIEQQLSAEGFTVTNNPKEANLMLNATILSAGKTTADEADRSLSAGYKGAAEGAALGYMVGAAGGSSSSDSMKSGLVAGAAGFLADALVEDVYYTFVMDIELRERPLEGDEIENSTQNKSATGMSTSNTATLSMAESSVKRGENFKWIIHKTRIVTTANKMNLKIEEAIPAVQDKTASSLSEMLM</sequence>
<reference evidence="8 9" key="1">
    <citation type="submission" date="2018-06" db="EMBL/GenBank/DDBJ databases">
        <title>Genomic Encyclopedia of Type Strains, Phase III (KMG-III): the genomes of soil and plant-associated and newly described type strains.</title>
        <authorList>
            <person name="Whitman W."/>
        </authorList>
    </citation>
    <scope>NUCLEOTIDE SEQUENCE [LARGE SCALE GENOMIC DNA]</scope>
    <source>
        <strain evidence="8 9">CECT 7732</strain>
    </source>
</reference>
<dbReference type="GO" id="GO:0009279">
    <property type="term" value="C:cell outer membrane"/>
    <property type="evidence" value="ECO:0007669"/>
    <property type="project" value="UniProtKB-SubCell"/>
</dbReference>
<comment type="subcellular location">
    <subcellularLocation>
        <location evidence="1">Cell outer membrane</location>
        <topology evidence="1">Lipid-anchor</topology>
    </subcellularLocation>
</comment>